<keyword evidence="3 8" id="KW-0812">Transmembrane</keyword>
<feature type="transmembrane region" description="Helical" evidence="8">
    <location>
        <begin position="171"/>
        <end position="197"/>
    </location>
</feature>
<sequence>MAGLTTGGPNVDVSLLYEVNGAARRAPAWLDSAVSLAGEYGILLALVLLVLWCWRGARRQDESAAAESFTALVWAPLAAGLALLVNVPLRELVGRQRPFRQHEGLQVLDPGWGAGLGNTEFSFVSGHTTVAMALGVGLFVANRKLGTLGIGLALVEGLCRVYMGVNYPTDVIGGLALGTAVVLVLAPLALALLNPVVRAVAGSRRFGRLVRAGDRARPLPVDLAQPRTPPAGRCPQDKDLAA</sequence>
<dbReference type="CDD" id="cd01610">
    <property type="entry name" value="PAP2_like"/>
    <property type="match status" value="1"/>
</dbReference>
<dbReference type="InterPro" id="IPR036938">
    <property type="entry name" value="PAP2/HPO_sf"/>
</dbReference>
<feature type="transmembrane region" description="Helical" evidence="8">
    <location>
        <begin position="121"/>
        <end position="141"/>
    </location>
</feature>
<evidence type="ECO:0000256" key="5">
    <source>
        <dbReference type="ARBA" id="ARBA00022989"/>
    </source>
</evidence>
<accession>A0ABZ1QDA6</accession>
<evidence type="ECO:0000256" key="4">
    <source>
        <dbReference type="ARBA" id="ARBA00022801"/>
    </source>
</evidence>
<evidence type="ECO:0000256" key="8">
    <source>
        <dbReference type="SAM" id="Phobius"/>
    </source>
</evidence>
<protein>
    <submittedName>
        <fullName evidence="10">Phosphatase PAP2 family protein</fullName>
    </submittedName>
</protein>
<keyword evidence="2" id="KW-1003">Cell membrane</keyword>
<evidence type="ECO:0000256" key="6">
    <source>
        <dbReference type="ARBA" id="ARBA00023136"/>
    </source>
</evidence>
<gene>
    <name evidence="10" type="ORF">OHA91_20420</name>
</gene>
<name>A0ABZ1QDA6_9ACTN</name>
<feature type="transmembrane region" description="Helical" evidence="8">
    <location>
        <begin position="69"/>
        <end position="89"/>
    </location>
</feature>
<keyword evidence="6 8" id="KW-0472">Membrane</keyword>
<comment type="subcellular location">
    <subcellularLocation>
        <location evidence="1">Cell membrane</location>
        <topology evidence="1">Multi-pass membrane protein</topology>
    </subcellularLocation>
</comment>
<dbReference type="Pfam" id="PF01569">
    <property type="entry name" value="PAP2"/>
    <property type="match status" value="1"/>
</dbReference>
<evidence type="ECO:0000259" key="9">
    <source>
        <dbReference type="SMART" id="SM00014"/>
    </source>
</evidence>
<keyword evidence="4" id="KW-0378">Hydrolase</keyword>
<organism evidence="10 11">
    <name type="scientific">Streptomyces erythrochromogenes</name>
    <dbReference type="NCBI Taxonomy" id="285574"/>
    <lineage>
        <taxon>Bacteria</taxon>
        <taxon>Bacillati</taxon>
        <taxon>Actinomycetota</taxon>
        <taxon>Actinomycetes</taxon>
        <taxon>Kitasatosporales</taxon>
        <taxon>Streptomycetaceae</taxon>
        <taxon>Streptomyces</taxon>
    </lineage>
</organism>
<dbReference type="SUPFAM" id="SSF48317">
    <property type="entry name" value="Acid phosphatase/Vanadium-dependent haloperoxidase"/>
    <property type="match status" value="1"/>
</dbReference>
<reference evidence="10" key="1">
    <citation type="submission" date="2022-10" db="EMBL/GenBank/DDBJ databases">
        <title>The complete genomes of actinobacterial strains from the NBC collection.</title>
        <authorList>
            <person name="Joergensen T.S."/>
            <person name="Alvarez Arevalo M."/>
            <person name="Sterndorff E.B."/>
            <person name="Faurdal D."/>
            <person name="Vuksanovic O."/>
            <person name="Mourched A.-S."/>
            <person name="Charusanti P."/>
            <person name="Shaw S."/>
            <person name="Blin K."/>
            <person name="Weber T."/>
        </authorList>
    </citation>
    <scope>NUCLEOTIDE SEQUENCE</scope>
    <source>
        <strain evidence="10">NBC_00303</strain>
    </source>
</reference>
<keyword evidence="11" id="KW-1185">Reference proteome</keyword>
<evidence type="ECO:0000256" key="2">
    <source>
        <dbReference type="ARBA" id="ARBA00022475"/>
    </source>
</evidence>
<dbReference type="InterPro" id="IPR000326">
    <property type="entry name" value="PAP2/HPO"/>
</dbReference>
<dbReference type="SMART" id="SM00014">
    <property type="entry name" value="acidPPc"/>
    <property type="match status" value="1"/>
</dbReference>
<feature type="transmembrane region" description="Helical" evidence="8">
    <location>
        <begin position="40"/>
        <end position="57"/>
    </location>
</feature>
<dbReference type="RefSeq" id="WP_328739711.1">
    <property type="nucleotide sequence ID" value="NZ_CP108036.1"/>
</dbReference>
<evidence type="ECO:0000256" key="7">
    <source>
        <dbReference type="SAM" id="MobiDB-lite"/>
    </source>
</evidence>
<proteinExistence type="predicted"/>
<feature type="domain" description="Phosphatidic acid phosphatase type 2/haloperoxidase" evidence="9">
    <location>
        <begin position="71"/>
        <end position="186"/>
    </location>
</feature>
<dbReference type="PANTHER" id="PTHR14969:SF62">
    <property type="entry name" value="DECAPRENYLPHOSPHORYL-5-PHOSPHORIBOSE PHOSPHATASE RV3807C-RELATED"/>
    <property type="match status" value="1"/>
</dbReference>
<evidence type="ECO:0000256" key="3">
    <source>
        <dbReference type="ARBA" id="ARBA00022692"/>
    </source>
</evidence>
<feature type="region of interest" description="Disordered" evidence="7">
    <location>
        <begin position="220"/>
        <end position="242"/>
    </location>
</feature>
<dbReference type="GeneID" id="95498450"/>
<dbReference type="Proteomes" id="UP001432312">
    <property type="component" value="Chromosome"/>
</dbReference>
<evidence type="ECO:0000256" key="1">
    <source>
        <dbReference type="ARBA" id="ARBA00004651"/>
    </source>
</evidence>
<evidence type="ECO:0000313" key="10">
    <source>
        <dbReference type="EMBL" id="WUN80667.1"/>
    </source>
</evidence>
<feature type="transmembrane region" description="Helical" evidence="8">
    <location>
        <begin position="148"/>
        <end position="165"/>
    </location>
</feature>
<dbReference type="Gene3D" id="1.20.144.10">
    <property type="entry name" value="Phosphatidic acid phosphatase type 2/haloperoxidase"/>
    <property type="match status" value="1"/>
</dbReference>
<evidence type="ECO:0000313" key="11">
    <source>
        <dbReference type="Proteomes" id="UP001432312"/>
    </source>
</evidence>
<keyword evidence="5 8" id="KW-1133">Transmembrane helix</keyword>
<dbReference type="PANTHER" id="PTHR14969">
    <property type="entry name" value="SPHINGOSINE-1-PHOSPHATE PHOSPHOHYDROLASE"/>
    <property type="match status" value="1"/>
</dbReference>
<dbReference type="EMBL" id="CP108036">
    <property type="protein sequence ID" value="WUN80667.1"/>
    <property type="molecule type" value="Genomic_DNA"/>
</dbReference>